<accession>A0A7X8TIN0</accession>
<dbReference type="AlphaFoldDB" id="A0A7X8TIN0"/>
<keyword evidence="1 2" id="KW-0238">DNA-binding</keyword>
<feature type="DNA-binding region" description="H-T-H motif" evidence="2">
    <location>
        <begin position="34"/>
        <end position="53"/>
    </location>
</feature>
<evidence type="ECO:0000313" key="4">
    <source>
        <dbReference type="EMBL" id="NLS09470.1"/>
    </source>
</evidence>
<dbReference type="EMBL" id="JABAHY010000003">
    <property type="protein sequence ID" value="NLS09470.1"/>
    <property type="molecule type" value="Genomic_DNA"/>
</dbReference>
<dbReference type="SUPFAM" id="SSF46689">
    <property type="entry name" value="Homeodomain-like"/>
    <property type="match status" value="1"/>
</dbReference>
<dbReference type="InterPro" id="IPR009057">
    <property type="entry name" value="Homeodomain-like_sf"/>
</dbReference>
<dbReference type="PROSITE" id="PS01081">
    <property type="entry name" value="HTH_TETR_1"/>
    <property type="match status" value="1"/>
</dbReference>
<proteinExistence type="predicted"/>
<organism evidence="4 5">
    <name type="scientific">Nesterenkonia sedimenti</name>
    <dbReference type="NCBI Taxonomy" id="1463632"/>
    <lineage>
        <taxon>Bacteria</taxon>
        <taxon>Bacillati</taxon>
        <taxon>Actinomycetota</taxon>
        <taxon>Actinomycetes</taxon>
        <taxon>Micrococcales</taxon>
        <taxon>Micrococcaceae</taxon>
        <taxon>Nesterenkonia</taxon>
    </lineage>
</organism>
<dbReference type="SUPFAM" id="SSF48498">
    <property type="entry name" value="Tetracyclin repressor-like, C-terminal domain"/>
    <property type="match status" value="1"/>
</dbReference>
<dbReference type="InterPro" id="IPR036271">
    <property type="entry name" value="Tet_transcr_reg_TetR-rel_C_sf"/>
</dbReference>
<evidence type="ECO:0000259" key="3">
    <source>
        <dbReference type="PROSITE" id="PS50977"/>
    </source>
</evidence>
<evidence type="ECO:0000256" key="2">
    <source>
        <dbReference type="PROSITE-ProRule" id="PRU00335"/>
    </source>
</evidence>
<dbReference type="PANTHER" id="PTHR30055:SF229">
    <property type="entry name" value="HTH-TYPE TRANSCRIPTIONAL REPRESSOR RV1474C"/>
    <property type="match status" value="1"/>
</dbReference>
<dbReference type="InterPro" id="IPR050109">
    <property type="entry name" value="HTH-type_TetR-like_transc_reg"/>
</dbReference>
<evidence type="ECO:0000256" key="1">
    <source>
        <dbReference type="ARBA" id="ARBA00023125"/>
    </source>
</evidence>
<dbReference type="Gene3D" id="1.10.357.10">
    <property type="entry name" value="Tetracycline Repressor, domain 2"/>
    <property type="match status" value="1"/>
</dbReference>
<dbReference type="Pfam" id="PF00440">
    <property type="entry name" value="TetR_N"/>
    <property type="match status" value="1"/>
</dbReference>
<protein>
    <submittedName>
        <fullName evidence="4">TetR/AcrR family transcriptional regulator</fullName>
    </submittedName>
</protein>
<sequence length="198" mass="21842">MARPIDPDRHQARRLQIIDAGLTVFSRQGYAGATTAGICREAGISSGTFFHYFPKKSDLLEGILQLSLTEAQEFFAQRAERTDPLGVIWEYVDHELADLEDPRAAGFISAVNSPGHGERVQALLAELGRNNREALTQWLDRAQQAELVRTDLSAGRLAAWVMVIIDGFAGQVGTDESFEVAVEKPLLYETLRSLLKAS</sequence>
<dbReference type="PRINTS" id="PR00455">
    <property type="entry name" value="HTHTETR"/>
</dbReference>
<name>A0A7X8TIN0_9MICC</name>
<dbReference type="PANTHER" id="PTHR30055">
    <property type="entry name" value="HTH-TYPE TRANSCRIPTIONAL REGULATOR RUTR"/>
    <property type="match status" value="1"/>
</dbReference>
<evidence type="ECO:0000313" key="5">
    <source>
        <dbReference type="Proteomes" id="UP000523139"/>
    </source>
</evidence>
<dbReference type="PROSITE" id="PS50977">
    <property type="entry name" value="HTH_TETR_2"/>
    <property type="match status" value="1"/>
</dbReference>
<dbReference type="InterPro" id="IPR001647">
    <property type="entry name" value="HTH_TetR"/>
</dbReference>
<keyword evidence="5" id="KW-1185">Reference proteome</keyword>
<gene>
    <name evidence="4" type="ORF">HGQ17_05500</name>
</gene>
<dbReference type="Proteomes" id="UP000523139">
    <property type="component" value="Unassembled WGS sequence"/>
</dbReference>
<feature type="domain" description="HTH tetR-type" evidence="3">
    <location>
        <begin position="11"/>
        <end position="71"/>
    </location>
</feature>
<dbReference type="GO" id="GO:0000976">
    <property type="term" value="F:transcription cis-regulatory region binding"/>
    <property type="evidence" value="ECO:0007669"/>
    <property type="project" value="TreeGrafter"/>
</dbReference>
<comment type="caution">
    <text evidence="4">The sequence shown here is derived from an EMBL/GenBank/DDBJ whole genome shotgun (WGS) entry which is preliminary data.</text>
</comment>
<reference evidence="4 5" key="1">
    <citation type="submission" date="2020-04" db="EMBL/GenBank/DDBJ databases">
        <title>Nesterenkonia sp. nov., isolated from marine sediment.</title>
        <authorList>
            <person name="Zhang G."/>
        </authorList>
    </citation>
    <scope>NUCLEOTIDE SEQUENCE [LARGE SCALE GENOMIC DNA]</scope>
    <source>
        <strain evidence="4 5">MY13</strain>
    </source>
</reference>
<dbReference type="InterPro" id="IPR023772">
    <property type="entry name" value="DNA-bd_HTH_TetR-type_CS"/>
</dbReference>
<dbReference type="RefSeq" id="WP_168886963.1">
    <property type="nucleotide sequence ID" value="NZ_JABAHY010000003.1"/>
</dbReference>
<dbReference type="GO" id="GO:0003700">
    <property type="term" value="F:DNA-binding transcription factor activity"/>
    <property type="evidence" value="ECO:0007669"/>
    <property type="project" value="TreeGrafter"/>
</dbReference>